<sequence>MDLARRRAAAETRIFALQQARGVALLDGKSFDSRELTALETELDAITAAEGEEARRSREVAIAAEKARLTGLREKLAKRNTERLEAAAKAEQAARDLCEALKLWAALNGDAADLVRALNPQSGPKRSAGLLDRNETEIRMSRFLANVMKPLTGIGRKLGPITFPDYWNRFDGEWAKIERSLTEPEIQSALKGPDAW</sequence>
<proteinExistence type="predicted"/>
<organism evidence="1 2">
    <name type="scientific">Mesorhizobium plurifarium</name>
    <dbReference type="NCBI Taxonomy" id="69974"/>
    <lineage>
        <taxon>Bacteria</taxon>
        <taxon>Pseudomonadati</taxon>
        <taxon>Pseudomonadota</taxon>
        <taxon>Alphaproteobacteria</taxon>
        <taxon>Hyphomicrobiales</taxon>
        <taxon>Phyllobacteriaceae</taxon>
        <taxon>Mesorhizobium</taxon>
    </lineage>
</organism>
<accession>A0A090GE42</accession>
<dbReference type="AlphaFoldDB" id="A0A090GE42"/>
<reference evidence="1 2" key="1">
    <citation type="submission" date="2014-08" db="EMBL/GenBank/DDBJ databases">
        <authorList>
            <person name="Moulin Lionel"/>
        </authorList>
    </citation>
    <scope>NUCLEOTIDE SEQUENCE [LARGE SCALE GENOMIC DNA]</scope>
</reference>
<dbReference type="EMBL" id="CCNE01000023">
    <property type="protein sequence ID" value="CDX58577.1"/>
    <property type="molecule type" value="Genomic_DNA"/>
</dbReference>
<evidence type="ECO:0000313" key="1">
    <source>
        <dbReference type="EMBL" id="CDX58577.1"/>
    </source>
</evidence>
<evidence type="ECO:0000313" key="2">
    <source>
        <dbReference type="Proteomes" id="UP000046122"/>
    </source>
</evidence>
<gene>
    <name evidence="1" type="ORF">MPL3365_30191</name>
</gene>
<name>A0A090GE42_MESPL</name>
<protein>
    <submittedName>
        <fullName evidence="1">Uncharacterized protein</fullName>
    </submittedName>
</protein>
<dbReference type="Proteomes" id="UP000046122">
    <property type="component" value="Unassembled WGS sequence"/>
</dbReference>